<evidence type="ECO:0000256" key="4">
    <source>
        <dbReference type="SAM" id="SignalP"/>
    </source>
</evidence>
<dbReference type="GO" id="GO:0046813">
    <property type="term" value="P:receptor-mediated virion attachment to host cell"/>
    <property type="evidence" value="ECO:0007669"/>
    <property type="project" value="TreeGrafter"/>
</dbReference>
<dbReference type="InterPro" id="IPR011990">
    <property type="entry name" value="TPR-like_helical_dom_sf"/>
</dbReference>
<keyword evidence="1" id="KW-0677">Repeat</keyword>
<name>B0CFR0_ACAM1</name>
<dbReference type="eggNOG" id="COG0265">
    <property type="taxonomic scope" value="Bacteria"/>
</dbReference>
<dbReference type="Pfam" id="PF13432">
    <property type="entry name" value="TPR_16"/>
    <property type="match status" value="1"/>
</dbReference>
<keyword evidence="2 3" id="KW-0802">TPR repeat</keyword>
<dbReference type="OrthoDB" id="561030at2"/>
<dbReference type="Gene3D" id="1.25.40.10">
    <property type="entry name" value="Tetratricopeptide repeat domain"/>
    <property type="match status" value="2"/>
</dbReference>
<dbReference type="SMART" id="SM00028">
    <property type="entry name" value="TPR"/>
    <property type="match status" value="4"/>
</dbReference>
<dbReference type="InterPro" id="IPR043504">
    <property type="entry name" value="Peptidase_S1_PA_chymotrypsin"/>
</dbReference>
<dbReference type="InterPro" id="IPR009003">
    <property type="entry name" value="Peptidase_S1_PA"/>
</dbReference>
<evidence type="ECO:0000256" key="2">
    <source>
        <dbReference type="ARBA" id="ARBA00022803"/>
    </source>
</evidence>
<dbReference type="InterPro" id="IPR019734">
    <property type="entry name" value="TPR_rpt"/>
</dbReference>
<protein>
    <submittedName>
        <fullName evidence="5">TPR domain protein</fullName>
    </submittedName>
</protein>
<evidence type="ECO:0000256" key="1">
    <source>
        <dbReference type="ARBA" id="ARBA00022737"/>
    </source>
</evidence>
<dbReference type="PANTHER" id="PTHR44858:SF1">
    <property type="entry name" value="UDP-N-ACETYLGLUCOSAMINE--PEPTIDE N-ACETYLGLUCOSAMINYLTRANSFERASE SPINDLY-RELATED"/>
    <property type="match status" value="1"/>
</dbReference>
<dbReference type="Proteomes" id="UP000000268">
    <property type="component" value="Chromosome"/>
</dbReference>
<feature type="chain" id="PRO_5002746768" evidence="4">
    <location>
        <begin position="28"/>
        <end position="418"/>
    </location>
</feature>
<dbReference type="HOGENOM" id="CLU_005774_1_0_3"/>
<dbReference type="SUPFAM" id="SSF48452">
    <property type="entry name" value="TPR-like"/>
    <property type="match status" value="1"/>
</dbReference>
<dbReference type="GO" id="GO:0009279">
    <property type="term" value="C:cell outer membrane"/>
    <property type="evidence" value="ECO:0007669"/>
    <property type="project" value="TreeGrafter"/>
</dbReference>
<proteinExistence type="predicted"/>
<dbReference type="InterPro" id="IPR050498">
    <property type="entry name" value="Ycf3"/>
</dbReference>
<dbReference type="eggNOG" id="COG0457">
    <property type="taxonomic scope" value="Bacteria"/>
</dbReference>
<evidence type="ECO:0000313" key="5">
    <source>
        <dbReference type="EMBL" id="ABW28214.1"/>
    </source>
</evidence>
<dbReference type="STRING" id="329726.AM1_3218"/>
<evidence type="ECO:0000256" key="3">
    <source>
        <dbReference type="PROSITE-ProRule" id="PRU00339"/>
    </source>
</evidence>
<sequence length="418" mass="45026">MNIPQKFSTLLLGTVAAMVLAPQVTLALSPAEINKVAKQITVRVDSQAPGSGVIIKRNGNRYTVLTAAHVVATVDEYVVITNDGQEYPVNVQTITKFPGVDLALLEFTSDRPYTVVKIGDSQQLSEGSESYVAGFPSRTQALTDIIYNFTTGTITANATRPLSDGYALVYTNNTLPGMSGGPVLDKDGKLLGIHGRADTTTTVQNQNINPDIFIKTGFNLGIPIHTFLKMAPANTVTTPIKPITSIPSAPSSASDFYVQALDQYRLGNMAGALRNTTQAISQNSQFAPAYALRGSIRLVKQDQTGALQDFNQAIQLDKNLLQAYIGRALVQSSLGDTRGAIADYSQAIQLQGDHAILYYNRGIVYLNQGQQGAALTDLRTAADLALKDNNQADYQRALEAINIASKNCRQSIHTICDR</sequence>
<dbReference type="EMBL" id="CP000828">
    <property type="protein sequence ID" value="ABW28214.1"/>
    <property type="molecule type" value="Genomic_DNA"/>
</dbReference>
<dbReference type="RefSeq" id="WP_012163627.1">
    <property type="nucleotide sequence ID" value="NC_009925.1"/>
</dbReference>
<dbReference type="AlphaFoldDB" id="B0CFR0"/>
<feature type="repeat" description="TPR" evidence="3">
    <location>
        <begin position="287"/>
        <end position="320"/>
    </location>
</feature>
<dbReference type="PROSITE" id="PS50005">
    <property type="entry name" value="TPR"/>
    <property type="match status" value="1"/>
</dbReference>
<keyword evidence="6" id="KW-1185">Reference proteome</keyword>
<gene>
    <name evidence="5" type="ordered locus">AM1_3218</name>
</gene>
<dbReference type="SUPFAM" id="SSF50494">
    <property type="entry name" value="Trypsin-like serine proteases"/>
    <property type="match status" value="1"/>
</dbReference>
<organism evidence="5 6">
    <name type="scientific">Acaryochloris marina (strain MBIC 11017)</name>
    <dbReference type="NCBI Taxonomy" id="329726"/>
    <lineage>
        <taxon>Bacteria</taxon>
        <taxon>Bacillati</taxon>
        <taxon>Cyanobacteriota</taxon>
        <taxon>Cyanophyceae</taxon>
        <taxon>Acaryochloridales</taxon>
        <taxon>Acaryochloridaceae</taxon>
        <taxon>Acaryochloris</taxon>
    </lineage>
</organism>
<keyword evidence="4" id="KW-0732">Signal</keyword>
<evidence type="ECO:0000313" key="6">
    <source>
        <dbReference type="Proteomes" id="UP000000268"/>
    </source>
</evidence>
<accession>B0CFR0</accession>
<dbReference type="Gene3D" id="2.40.10.10">
    <property type="entry name" value="Trypsin-like serine proteases"/>
    <property type="match status" value="2"/>
</dbReference>
<dbReference type="PANTHER" id="PTHR44858">
    <property type="entry name" value="TETRATRICOPEPTIDE REPEAT PROTEIN 6"/>
    <property type="match status" value="1"/>
</dbReference>
<dbReference type="KEGG" id="amr:AM1_3218"/>
<dbReference type="Pfam" id="PF13414">
    <property type="entry name" value="TPR_11"/>
    <property type="match status" value="1"/>
</dbReference>
<feature type="signal peptide" evidence="4">
    <location>
        <begin position="1"/>
        <end position="27"/>
    </location>
</feature>
<dbReference type="Pfam" id="PF13365">
    <property type="entry name" value="Trypsin_2"/>
    <property type="match status" value="1"/>
</dbReference>
<reference evidence="5 6" key="1">
    <citation type="journal article" date="2008" name="Proc. Natl. Acad. Sci. U.S.A.">
        <title>Niche adaptation and genome expansion in the chlorophyll d-producing cyanobacterium Acaryochloris marina.</title>
        <authorList>
            <person name="Swingley W.D."/>
            <person name="Chen M."/>
            <person name="Cheung P.C."/>
            <person name="Conrad A.L."/>
            <person name="Dejesa L.C."/>
            <person name="Hao J."/>
            <person name="Honchak B.M."/>
            <person name="Karbach L.E."/>
            <person name="Kurdoglu A."/>
            <person name="Lahiri S."/>
            <person name="Mastrian S.D."/>
            <person name="Miyashita H."/>
            <person name="Page L."/>
            <person name="Ramakrishna P."/>
            <person name="Satoh S."/>
            <person name="Sattley W.M."/>
            <person name="Shimada Y."/>
            <person name="Taylor H.L."/>
            <person name="Tomo T."/>
            <person name="Tsuchiya T."/>
            <person name="Wang Z.T."/>
            <person name="Raymond J."/>
            <person name="Mimuro M."/>
            <person name="Blankenship R.E."/>
            <person name="Touchman J.W."/>
        </authorList>
    </citation>
    <scope>NUCLEOTIDE SEQUENCE [LARGE SCALE GENOMIC DNA]</scope>
    <source>
        <strain evidence="6">MBIC 11017</strain>
    </source>
</reference>